<dbReference type="InterPro" id="IPR042179">
    <property type="entry name" value="KGD_C_sf"/>
</dbReference>
<dbReference type="Gene3D" id="3.30.559.10">
    <property type="entry name" value="Chloramphenicol acetyltransferase-like domain"/>
    <property type="match status" value="1"/>
</dbReference>
<name>A0A062XW20_9BACT</name>
<comment type="cofactor">
    <cofactor evidence="2">
        <name>thiamine diphosphate</name>
        <dbReference type="ChEBI" id="CHEBI:58937"/>
    </cofactor>
</comment>
<dbReference type="PANTHER" id="PTHR23152:SF4">
    <property type="entry name" value="2-OXOADIPATE DEHYDROGENASE COMPLEX COMPONENT E1"/>
    <property type="match status" value="1"/>
</dbReference>
<dbReference type="NCBIfam" id="NF008907">
    <property type="entry name" value="PRK12270.1"/>
    <property type="match status" value="1"/>
</dbReference>
<comment type="function">
    <text evidence="3">E1 component of the 2-oxoglutarate dehydrogenase (OGDH) complex which catalyzes the decarboxylation of 2-oxoglutarate, the first step in the conversion of 2-oxoglutarate to succinyl-CoA and CO(2).</text>
</comment>
<reference evidence="14 15" key="1">
    <citation type="submission" date="2014-04" db="EMBL/GenBank/DDBJ databases">
        <title>The Genome Sequence of Thermoanaerobaculum aquaticum MP-01, The First Cultivated Group 23 Acidobacterium.</title>
        <authorList>
            <person name="Stamps B.W."/>
            <person name="Losey N.A."/>
            <person name="Lawson P.A."/>
            <person name="Stevenson B.S."/>
        </authorList>
    </citation>
    <scope>NUCLEOTIDE SEQUENCE [LARGE SCALE GENOMIC DNA]</scope>
    <source>
        <strain evidence="14 15">MP-01</strain>
    </source>
</reference>
<dbReference type="GO" id="GO:0030976">
    <property type="term" value="F:thiamine pyrophosphate binding"/>
    <property type="evidence" value="ECO:0007669"/>
    <property type="project" value="InterPro"/>
</dbReference>
<dbReference type="STRING" id="1312852.EG19_00070"/>
<dbReference type="InterPro" id="IPR001078">
    <property type="entry name" value="2-oxoacid_DH_actylTfrase"/>
</dbReference>
<dbReference type="GO" id="GO:0005829">
    <property type="term" value="C:cytosol"/>
    <property type="evidence" value="ECO:0007669"/>
    <property type="project" value="TreeGrafter"/>
</dbReference>
<dbReference type="RefSeq" id="WP_038046109.1">
    <property type="nucleotide sequence ID" value="NZ_JMFG01000001.1"/>
</dbReference>
<evidence type="ECO:0000256" key="10">
    <source>
        <dbReference type="ARBA" id="ARBA00023052"/>
    </source>
</evidence>
<dbReference type="GO" id="GO:0004149">
    <property type="term" value="F:dihydrolipoyllysine-residue succinyltransferase activity"/>
    <property type="evidence" value="ECO:0007669"/>
    <property type="project" value="UniProtKB-EC"/>
</dbReference>
<dbReference type="InterPro" id="IPR023213">
    <property type="entry name" value="CAT-like_dom_sf"/>
</dbReference>
<keyword evidence="10" id="KW-0786">Thiamine pyrophosphate</keyword>
<dbReference type="InterPro" id="IPR032106">
    <property type="entry name" value="2-oxogl_dehyd_N"/>
</dbReference>
<keyword evidence="14" id="KW-0456">Lyase</keyword>
<comment type="pathway">
    <text evidence="4">Carbohydrate metabolism; tricarboxylic acid cycle; succinyl-CoA from 2-oxoglutarate (dehydrogenase route): step 1/1.</text>
</comment>
<evidence type="ECO:0000256" key="3">
    <source>
        <dbReference type="ARBA" id="ARBA00003906"/>
    </source>
</evidence>
<dbReference type="FunFam" id="3.40.50.970:FF:000036">
    <property type="entry name" value="2-oxoglutarate dehydrogenase E1 component"/>
    <property type="match status" value="1"/>
</dbReference>
<dbReference type="NCBIfam" id="TIGR00239">
    <property type="entry name" value="2oxo_dh_E1"/>
    <property type="match status" value="1"/>
</dbReference>
<evidence type="ECO:0000256" key="7">
    <source>
        <dbReference type="ARBA" id="ARBA00022723"/>
    </source>
</evidence>
<evidence type="ECO:0000256" key="5">
    <source>
        <dbReference type="ARBA" id="ARBA00006936"/>
    </source>
</evidence>
<keyword evidence="11" id="KW-0511">Multifunctional enzyme</keyword>
<keyword evidence="15" id="KW-1185">Reference proteome</keyword>
<evidence type="ECO:0000313" key="14">
    <source>
        <dbReference type="EMBL" id="KDA55053.1"/>
    </source>
</evidence>
<evidence type="ECO:0000256" key="6">
    <source>
        <dbReference type="ARBA" id="ARBA00012280"/>
    </source>
</evidence>
<dbReference type="Gene3D" id="1.10.287.1150">
    <property type="entry name" value="TPP helical domain"/>
    <property type="match status" value="1"/>
</dbReference>
<evidence type="ECO:0000256" key="8">
    <source>
        <dbReference type="ARBA" id="ARBA00022842"/>
    </source>
</evidence>
<dbReference type="CDD" id="cd02016">
    <property type="entry name" value="TPP_E1_OGDC_like"/>
    <property type="match status" value="1"/>
</dbReference>
<gene>
    <name evidence="14" type="primary">kgd</name>
    <name evidence="14" type="ORF">EG19_00070</name>
</gene>
<dbReference type="InterPro" id="IPR031717">
    <property type="entry name" value="ODO-1/KGD_C"/>
</dbReference>
<dbReference type="EMBL" id="JMFG01000001">
    <property type="protein sequence ID" value="KDA55053.1"/>
    <property type="molecule type" value="Genomic_DNA"/>
</dbReference>
<sequence length="1179" mass="130696">MSDRSAAFGPNVWLIDEMYREYLAHPEAVSDSWREFFSDYRPQGVRALQLVTAEEAKPAKEEGLPPGAVPIVGGLARLVENMEQSLTLPTATTFRTVPIKLLEENRELINEYLARKLAGKVSFTHILAFAAVKALEHVPALRNTFTVYEGKPYRVVPEHVNLGIAVDVQRKDGSRTLLVPNIKAAETMDFPTFFAAYNEVLRKVRSNQLSPEDFAGTTMSLTNPGMLGTSQSLARLMPGQSFILATGSIDWPPELQHADPRTLAQLGVSKVMTLACTYDHRVIQGAESGTYLAVIAALLNGEHGFYEEIFASLEIPYEPLRLVRDANPYLVARDNLIEKEAAVLQLIHTYRVRGHLIAAINPLSSEPRTHVELELTRHGLSIWDLDREFYTGGLGGKPRSTLREALRLLRGAYCHTVGVEYMHIQDPEQRAWIAQRVEQDPPPELPLATKKRILQKLNEAEAFERFLHTKYIGHKRFSLEGGEVLIPMLDHLLSQAADLGVEEVVMGMAHRGRLNVLANILGMSYGKIFRQFEGDLDPNSREGTGDVKYHLGAKGTYLSPSGKKVAVELASNPSHLEAVDPVVEGMARAKQDQRGDSERTRVMPVLIHGDAAFAGQGVVAETLNMSALSGFRTGGTVHIVVNNGIGFTTAPADARSSVYATDVARMVQAPIFHVNGEDPEACLRVIALAVAFRMAFHKDVVVDLVCYRRWGHNEADEPAFTQPLMYAKIRDKRSVRKLYTELLVNRGDISLKEAEQALEQFQQLLEKAFEETKESAPPPVEVVFREPTPPEPVPLAPPVSRETLQQVATCLGTVPEGFHVHPKLSRLLTYRARCLEQGVDWGAAELLAFGSLLLEGIPVRLSGQDSRRGTFSQRHAVLVDQQTGQAYVNLEHLPGSRAQFLIYDSLLSEYAVMAYEYGYSVARPHALVLWEAQFGDFANGAQIVIDQFITSAHEKWDQHARLTLLLPHGYEGQGPEHSSARIERFLQLAAGDSMRVAFPTTAANYFHLLRSQAHLPHPKPLVVFTPKSFLRAELAKSPGEELVSGHFRPVVADPNPPENPSVAVLCTGKVFFDLYPEREKTHAPVVILRVDQLYPFPQEELKNALAAYPTVQEVRWVQEEPRNMGAWPFLKEHLPEVTGPRRLRVVSRPPACSPATGSAKLHEAEQAHLAALALAGPAA</sequence>
<dbReference type="GO" id="GO:0004591">
    <property type="term" value="F:oxoglutarate dehydrogenase (succinyl-transferring) activity"/>
    <property type="evidence" value="ECO:0007669"/>
    <property type="project" value="UniProtKB-EC"/>
</dbReference>
<dbReference type="Pfam" id="PF16078">
    <property type="entry name" value="2-oxogl_dehyd_N"/>
    <property type="match status" value="1"/>
</dbReference>
<dbReference type="EC" id="1.2.4.2" evidence="6"/>
<dbReference type="InterPro" id="IPR011603">
    <property type="entry name" value="2oxoglutarate_DH_E1"/>
</dbReference>
<dbReference type="Gene3D" id="3.40.50.970">
    <property type="match status" value="1"/>
</dbReference>
<dbReference type="UniPathway" id="UPA00223">
    <property type="reaction ID" value="UER00997"/>
</dbReference>
<keyword evidence="9" id="KW-0560">Oxidoreductase</keyword>
<dbReference type="Pfam" id="PF00676">
    <property type="entry name" value="E1_dh"/>
    <property type="match status" value="1"/>
</dbReference>
<dbReference type="SUPFAM" id="SSF52777">
    <property type="entry name" value="CoA-dependent acyltransferases"/>
    <property type="match status" value="1"/>
</dbReference>
<feature type="domain" description="Transketolase-like pyrimidine-binding" evidence="13">
    <location>
        <begin position="839"/>
        <end position="1032"/>
    </location>
</feature>
<evidence type="ECO:0000313" key="15">
    <source>
        <dbReference type="Proteomes" id="UP000027284"/>
    </source>
</evidence>
<evidence type="ECO:0000256" key="2">
    <source>
        <dbReference type="ARBA" id="ARBA00001964"/>
    </source>
</evidence>
<comment type="cofactor">
    <cofactor evidence="1">
        <name>Mg(2+)</name>
        <dbReference type="ChEBI" id="CHEBI:18420"/>
    </cofactor>
</comment>
<dbReference type="NCBIfam" id="NF006914">
    <property type="entry name" value="PRK09404.1"/>
    <property type="match status" value="1"/>
</dbReference>
<dbReference type="InterPro" id="IPR001017">
    <property type="entry name" value="DH_E1"/>
</dbReference>
<dbReference type="SUPFAM" id="SSF52518">
    <property type="entry name" value="Thiamin diphosphate-binding fold (THDP-binding)"/>
    <property type="match status" value="2"/>
</dbReference>
<evidence type="ECO:0000256" key="9">
    <source>
        <dbReference type="ARBA" id="ARBA00023002"/>
    </source>
</evidence>
<proteinExistence type="inferred from homology"/>
<comment type="similarity">
    <text evidence="5">Belongs to the alpha-ketoglutarate dehydrogenase family.</text>
</comment>
<accession>A0A062XW20</accession>
<dbReference type="Proteomes" id="UP000027284">
    <property type="component" value="Unassembled WGS sequence"/>
</dbReference>
<dbReference type="Pfam" id="PF00198">
    <property type="entry name" value="2-oxoacid_dh"/>
    <property type="match status" value="1"/>
</dbReference>
<comment type="caution">
    <text evidence="14">The sequence shown here is derived from an EMBL/GenBank/DDBJ whole genome shotgun (WGS) entry which is preliminary data.</text>
</comment>
<dbReference type="GO" id="GO:0045252">
    <property type="term" value="C:oxoglutarate dehydrogenase complex"/>
    <property type="evidence" value="ECO:0007669"/>
    <property type="project" value="TreeGrafter"/>
</dbReference>
<keyword evidence="8" id="KW-0460">Magnesium</keyword>
<dbReference type="Gene3D" id="3.40.50.12470">
    <property type="match status" value="1"/>
</dbReference>
<dbReference type="GO" id="GO:0046872">
    <property type="term" value="F:metal ion binding"/>
    <property type="evidence" value="ECO:0007669"/>
    <property type="project" value="UniProtKB-KW"/>
</dbReference>
<organism evidence="14 15">
    <name type="scientific">Thermoanaerobaculum aquaticum</name>
    <dbReference type="NCBI Taxonomy" id="1312852"/>
    <lineage>
        <taxon>Bacteria</taxon>
        <taxon>Pseudomonadati</taxon>
        <taxon>Acidobacteriota</taxon>
        <taxon>Thermoanaerobaculia</taxon>
        <taxon>Thermoanaerobaculales</taxon>
        <taxon>Thermoanaerobaculaceae</taxon>
        <taxon>Thermoanaerobaculum</taxon>
    </lineage>
</organism>
<dbReference type="GO" id="GO:0006099">
    <property type="term" value="P:tricarboxylic acid cycle"/>
    <property type="evidence" value="ECO:0007669"/>
    <property type="project" value="UniProtKB-UniPathway"/>
</dbReference>
<evidence type="ECO:0000256" key="11">
    <source>
        <dbReference type="ARBA" id="ARBA00023268"/>
    </source>
</evidence>
<evidence type="ECO:0000256" key="12">
    <source>
        <dbReference type="ARBA" id="ARBA00052761"/>
    </source>
</evidence>
<protein>
    <recommendedName>
        <fullName evidence="6">oxoglutarate dehydrogenase (succinyl-transferring)</fullName>
        <ecNumber evidence="6">1.2.4.2</ecNumber>
    </recommendedName>
</protein>
<evidence type="ECO:0000256" key="4">
    <source>
        <dbReference type="ARBA" id="ARBA00004813"/>
    </source>
</evidence>
<dbReference type="InterPro" id="IPR029061">
    <property type="entry name" value="THDP-binding"/>
</dbReference>
<dbReference type="PANTHER" id="PTHR23152">
    <property type="entry name" value="2-OXOGLUTARATE DEHYDROGENASE"/>
    <property type="match status" value="1"/>
</dbReference>
<dbReference type="Pfam" id="PF16870">
    <property type="entry name" value="OxoGdeHyase_C"/>
    <property type="match status" value="1"/>
</dbReference>
<dbReference type="Pfam" id="PF02779">
    <property type="entry name" value="Transket_pyr"/>
    <property type="match status" value="1"/>
</dbReference>
<comment type="catalytic activity">
    <reaction evidence="12">
        <text>N(6)-[(R)-dihydrolipoyl]-L-lysyl-[protein] + succinyl-CoA = N(6)-[(R)-S(8)-succinyldihydrolipoyl]-L-lysyl-[protein] + CoA</text>
        <dbReference type="Rhea" id="RHEA:15213"/>
        <dbReference type="Rhea" id="RHEA-COMP:10475"/>
        <dbReference type="Rhea" id="RHEA-COMP:20092"/>
        <dbReference type="ChEBI" id="CHEBI:57287"/>
        <dbReference type="ChEBI" id="CHEBI:57292"/>
        <dbReference type="ChEBI" id="CHEBI:83100"/>
        <dbReference type="ChEBI" id="CHEBI:83120"/>
        <dbReference type="EC" id="2.3.1.61"/>
    </reaction>
</comment>
<dbReference type="Gene3D" id="3.40.50.11610">
    <property type="entry name" value="Multifunctional 2-oxoglutarate metabolism enzyme, C-terminal domain"/>
    <property type="match status" value="1"/>
</dbReference>
<dbReference type="SMART" id="SM00861">
    <property type="entry name" value="Transket_pyr"/>
    <property type="match status" value="1"/>
</dbReference>
<dbReference type="GO" id="GO:0016829">
    <property type="term" value="F:lyase activity"/>
    <property type="evidence" value="ECO:0007669"/>
    <property type="project" value="UniProtKB-KW"/>
</dbReference>
<keyword evidence="7" id="KW-0479">Metal-binding</keyword>
<evidence type="ECO:0000259" key="13">
    <source>
        <dbReference type="SMART" id="SM00861"/>
    </source>
</evidence>
<dbReference type="PIRSF" id="PIRSF000157">
    <property type="entry name" value="Oxoglu_dh_E1"/>
    <property type="match status" value="1"/>
</dbReference>
<dbReference type="AlphaFoldDB" id="A0A062XW20"/>
<dbReference type="InterPro" id="IPR005475">
    <property type="entry name" value="Transketolase-like_Pyr-bd"/>
</dbReference>
<evidence type="ECO:0000256" key="1">
    <source>
        <dbReference type="ARBA" id="ARBA00001946"/>
    </source>
</evidence>